<dbReference type="Pfam" id="PF01138">
    <property type="entry name" value="RNase_PH"/>
    <property type="match status" value="1"/>
</dbReference>
<dbReference type="InterPro" id="IPR015847">
    <property type="entry name" value="ExoRNase_PH_dom2"/>
</dbReference>
<evidence type="ECO:0000256" key="2">
    <source>
        <dbReference type="ARBA" id="ARBA00022552"/>
    </source>
</evidence>
<dbReference type="HAMAP" id="MF_00564">
    <property type="entry name" value="RNase_PH"/>
    <property type="match status" value="1"/>
</dbReference>
<keyword evidence="2 7" id="KW-0698">rRNA processing</keyword>
<keyword evidence="7" id="KW-0808">Transferase</keyword>
<dbReference type="GO" id="GO:0008033">
    <property type="term" value="P:tRNA processing"/>
    <property type="evidence" value="ECO:0007669"/>
    <property type="project" value="UniProtKB-UniRule"/>
</dbReference>
<keyword evidence="4 7" id="KW-0819">tRNA processing</keyword>
<reference evidence="10 11" key="1">
    <citation type="submission" date="2018-03" db="EMBL/GenBank/DDBJ databases">
        <title>Characteristics and genome of n-alkane degrading marine bacteria Gordonia iterans isolated from crude oil contaminated in Tae-an, South Korea.</title>
        <authorList>
            <person name="Lee S.-S."/>
            <person name="Kim H."/>
        </authorList>
    </citation>
    <scope>NUCLEOTIDE SEQUENCE [LARGE SCALE GENOMIC DNA]</scope>
    <source>
        <strain evidence="10 11">Co17</strain>
    </source>
</reference>
<dbReference type="PANTHER" id="PTHR11953">
    <property type="entry name" value="EXOSOME COMPLEX COMPONENT"/>
    <property type="match status" value="1"/>
</dbReference>
<feature type="domain" description="Exoribonuclease phosphorolytic" evidence="9">
    <location>
        <begin position="160"/>
        <end position="225"/>
    </location>
</feature>
<dbReference type="Proteomes" id="UP000239814">
    <property type="component" value="Chromosome"/>
</dbReference>
<dbReference type="NCBIfam" id="TIGR01966">
    <property type="entry name" value="RNasePH"/>
    <property type="match status" value="1"/>
</dbReference>
<dbReference type="InterPro" id="IPR020568">
    <property type="entry name" value="Ribosomal_Su5_D2-typ_SF"/>
</dbReference>
<evidence type="ECO:0000256" key="3">
    <source>
        <dbReference type="ARBA" id="ARBA00022555"/>
    </source>
</evidence>
<dbReference type="GO" id="GO:0016075">
    <property type="term" value="P:rRNA catabolic process"/>
    <property type="evidence" value="ECO:0007669"/>
    <property type="project" value="UniProtKB-UniRule"/>
</dbReference>
<dbReference type="EC" id="2.7.7.56" evidence="7"/>
<dbReference type="EMBL" id="CP027433">
    <property type="protein sequence ID" value="AVM00215.1"/>
    <property type="molecule type" value="Genomic_DNA"/>
</dbReference>
<feature type="binding site" evidence="7">
    <location>
        <position position="88"/>
    </location>
    <ligand>
        <name>phosphate</name>
        <dbReference type="ChEBI" id="CHEBI:43474"/>
        <note>substrate</note>
    </ligand>
</feature>
<dbReference type="InterPro" id="IPR001247">
    <property type="entry name" value="ExoRNase_PH_dom1"/>
</dbReference>
<comment type="similarity">
    <text evidence="1 7">Belongs to the RNase PH family.</text>
</comment>
<feature type="domain" description="Exoribonuclease phosphorolytic" evidence="8">
    <location>
        <begin position="12"/>
        <end position="142"/>
    </location>
</feature>
<dbReference type="CDD" id="cd11362">
    <property type="entry name" value="RNase_PH_bact"/>
    <property type="match status" value="1"/>
</dbReference>
<evidence type="ECO:0000256" key="5">
    <source>
        <dbReference type="ARBA" id="ARBA00022695"/>
    </source>
</evidence>
<evidence type="ECO:0000259" key="9">
    <source>
        <dbReference type="Pfam" id="PF03725"/>
    </source>
</evidence>
<dbReference type="GO" id="GO:0000175">
    <property type="term" value="F:3'-5'-RNA exonuclease activity"/>
    <property type="evidence" value="ECO:0007669"/>
    <property type="project" value="UniProtKB-UniRule"/>
</dbReference>
<accession>A0A2S0KEV7</accession>
<evidence type="ECO:0000256" key="4">
    <source>
        <dbReference type="ARBA" id="ARBA00022694"/>
    </source>
</evidence>
<sequence length="251" mass="26267">MTTRADGRADNELRPITFTRGFTTNPAGSVLVGFGNTRVLCTASVTEGVPRWRKGSGLGWLTAEYAMLPGATHERSSRESVRGKVGGRTHEISRLIGRSLRACIDLAALGENTIAIDCDVLQADGGTRTAAITGAYVALADAVTWLGAAGKLADPQPLSCIIAAVSVGVVDGRVRLDLPYEEDSRAEVDMNVVATDAGTFVEIQGTGEGATFPRGTLDKLLDVASVGIDQLVQAQRAALAEPYPGELPTAE</sequence>
<dbReference type="PROSITE" id="PS01277">
    <property type="entry name" value="RIBONUCLEASE_PH"/>
    <property type="match status" value="1"/>
</dbReference>
<keyword evidence="11" id="KW-1185">Reference proteome</keyword>
<dbReference type="OrthoDB" id="9802265at2"/>
<evidence type="ECO:0000259" key="8">
    <source>
        <dbReference type="Pfam" id="PF01138"/>
    </source>
</evidence>
<protein>
    <recommendedName>
        <fullName evidence="7">Ribonuclease PH</fullName>
        <shortName evidence="7">RNase PH</shortName>
        <ecNumber evidence="7">2.7.7.56</ecNumber>
    </recommendedName>
    <alternativeName>
        <fullName evidence="7">tRNA nucleotidyltransferase</fullName>
    </alternativeName>
</protein>
<dbReference type="SUPFAM" id="SSF54211">
    <property type="entry name" value="Ribosomal protein S5 domain 2-like"/>
    <property type="match status" value="1"/>
</dbReference>
<dbReference type="InterPro" id="IPR036345">
    <property type="entry name" value="ExoRNase_PH_dom2_sf"/>
</dbReference>
<organism evidence="10 11">
    <name type="scientific">Gordonia iterans</name>
    <dbReference type="NCBI Taxonomy" id="1004901"/>
    <lineage>
        <taxon>Bacteria</taxon>
        <taxon>Bacillati</taxon>
        <taxon>Actinomycetota</taxon>
        <taxon>Actinomycetes</taxon>
        <taxon>Mycobacteriales</taxon>
        <taxon>Gordoniaceae</taxon>
        <taxon>Gordonia</taxon>
    </lineage>
</organism>
<dbReference type="InterPro" id="IPR018336">
    <property type="entry name" value="RNase_PH_CS"/>
</dbReference>
<comment type="catalytic activity">
    <reaction evidence="7">
        <text>tRNA(n+1) + phosphate = tRNA(n) + a ribonucleoside 5'-diphosphate</text>
        <dbReference type="Rhea" id="RHEA:10628"/>
        <dbReference type="Rhea" id="RHEA-COMP:17343"/>
        <dbReference type="Rhea" id="RHEA-COMP:17344"/>
        <dbReference type="ChEBI" id="CHEBI:43474"/>
        <dbReference type="ChEBI" id="CHEBI:57930"/>
        <dbReference type="ChEBI" id="CHEBI:173114"/>
        <dbReference type="EC" id="2.7.7.56"/>
    </reaction>
</comment>
<evidence type="ECO:0000313" key="10">
    <source>
        <dbReference type="EMBL" id="AVM00215.1"/>
    </source>
</evidence>
<dbReference type="Gene3D" id="3.30.230.70">
    <property type="entry name" value="GHMP Kinase, N-terminal domain"/>
    <property type="match status" value="1"/>
</dbReference>
<gene>
    <name evidence="7" type="primary">rph</name>
    <name evidence="10" type="ORF">C6V83_07950</name>
</gene>
<evidence type="ECO:0000256" key="6">
    <source>
        <dbReference type="ARBA" id="ARBA00022884"/>
    </source>
</evidence>
<dbReference type="InterPro" id="IPR050080">
    <property type="entry name" value="RNase_PH"/>
</dbReference>
<dbReference type="GO" id="GO:0000049">
    <property type="term" value="F:tRNA binding"/>
    <property type="evidence" value="ECO:0007669"/>
    <property type="project" value="UniProtKB-UniRule"/>
</dbReference>
<evidence type="ECO:0000313" key="11">
    <source>
        <dbReference type="Proteomes" id="UP000239814"/>
    </source>
</evidence>
<dbReference type="RefSeq" id="WP_105941946.1">
    <property type="nucleotide sequence ID" value="NZ_CP027433.1"/>
</dbReference>
<dbReference type="FunFam" id="3.30.230.70:FF:000003">
    <property type="entry name" value="Ribonuclease PH"/>
    <property type="match status" value="1"/>
</dbReference>
<feature type="binding site" evidence="7">
    <location>
        <begin position="126"/>
        <end position="128"/>
    </location>
    <ligand>
        <name>phosphate</name>
        <dbReference type="ChEBI" id="CHEBI:43474"/>
        <note>substrate</note>
    </ligand>
</feature>
<dbReference type="PANTHER" id="PTHR11953:SF0">
    <property type="entry name" value="EXOSOME COMPLEX COMPONENT RRP41"/>
    <property type="match status" value="1"/>
</dbReference>
<comment type="subunit">
    <text evidence="7">Homohexameric ring arranged as a trimer of dimers.</text>
</comment>
<evidence type="ECO:0000256" key="1">
    <source>
        <dbReference type="ARBA" id="ARBA00006678"/>
    </source>
</evidence>
<evidence type="ECO:0000256" key="7">
    <source>
        <dbReference type="HAMAP-Rule" id="MF_00564"/>
    </source>
</evidence>
<keyword evidence="6" id="KW-0694">RNA-binding</keyword>
<dbReference type="GO" id="GO:0009022">
    <property type="term" value="F:tRNA nucleotidyltransferase activity"/>
    <property type="evidence" value="ECO:0007669"/>
    <property type="project" value="UniProtKB-UniRule"/>
</dbReference>
<keyword evidence="5 7" id="KW-0548">Nucleotidyltransferase</keyword>
<comment type="function">
    <text evidence="7">Phosphorolytic 3'-5' exoribonuclease that plays an important role in tRNA 3'-end maturation. Removes nucleotide residues following the 3'-CCA terminus of tRNAs; can also add nucleotides to the ends of RNA molecules by using nucleoside diphosphates as substrates, but this may not be physiologically important. Probably plays a role in initiation of 16S rRNA degradation (leading to ribosome degradation) during starvation.</text>
</comment>
<keyword evidence="3 7" id="KW-0820">tRNA-binding</keyword>
<dbReference type="InterPro" id="IPR002381">
    <property type="entry name" value="RNase_PH_bac-type"/>
</dbReference>
<dbReference type="KEGG" id="git:C6V83_07950"/>
<dbReference type="GO" id="GO:0031125">
    <property type="term" value="P:rRNA 3'-end processing"/>
    <property type="evidence" value="ECO:0007669"/>
    <property type="project" value="UniProtKB-ARBA"/>
</dbReference>
<proteinExistence type="inferred from homology"/>
<dbReference type="Pfam" id="PF03725">
    <property type="entry name" value="RNase_PH_C"/>
    <property type="match status" value="1"/>
</dbReference>
<name>A0A2S0KEV7_9ACTN</name>
<dbReference type="InterPro" id="IPR027408">
    <property type="entry name" value="PNPase/RNase_PH_dom_sf"/>
</dbReference>
<dbReference type="AlphaFoldDB" id="A0A2S0KEV7"/>
<dbReference type="SUPFAM" id="SSF55666">
    <property type="entry name" value="Ribonuclease PH domain 2-like"/>
    <property type="match status" value="1"/>
</dbReference>